<feature type="compositionally biased region" description="Gly residues" evidence="1">
    <location>
        <begin position="27"/>
        <end position="39"/>
    </location>
</feature>
<feature type="compositionally biased region" description="Basic and acidic residues" evidence="1">
    <location>
        <begin position="1"/>
        <end position="10"/>
    </location>
</feature>
<name>A0ABQ1NVN1_9MICC</name>
<reference evidence="3" key="1">
    <citation type="journal article" date="2019" name="Int. J. Syst. Evol. Microbiol.">
        <title>The Global Catalogue of Microorganisms (GCM) 10K type strain sequencing project: providing services to taxonomists for standard genome sequencing and annotation.</title>
        <authorList>
            <consortium name="The Broad Institute Genomics Platform"/>
            <consortium name="The Broad Institute Genome Sequencing Center for Infectious Disease"/>
            <person name="Wu L."/>
            <person name="Ma J."/>
        </authorList>
    </citation>
    <scope>NUCLEOTIDE SEQUENCE [LARGE SCALE GENOMIC DNA]</scope>
    <source>
        <strain evidence="3">CGMCC 1.15480</strain>
    </source>
</reference>
<dbReference type="EMBL" id="BMJI01000003">
    <property type="protein sequence ID" value="GGC84359.1"/>
    <property type="molecule type" value="Genomic_DNA"/>
</dbReference>
<evidence type="ECO:0000313" key="2">
    <source>
        <dbReference type="EMBL" id="GGC84359.1"/>
    </source>
</evidence>
<gene>
    <name evidence="2" type="ORF">GCM10011512_08980</name>
</gene>
<feature type="compositionally biased region" description="Low complexity" evidence="1">
    <location>
        <begin position="13"/>
        <end position="26"/>
    </location>
</feature>
<protein>
    <submittedName>
        <fullName evidence="2">Uncharacterized protein</fullName>
    </submittedName>
</protein>
<feature type="region of interest" description="Disordered" evidence="1">
    <location>
        <begin position="1"/>
        <end position="48"/>
    </location>
</feature>
<dbReference type="Proteomes" id="UP000597761">
    <property type="component" value="Unassembled WGS sequence"/>
</dbReference>
<accession>A0ABQ1NVN1</accession>
<evidence type="ECO:0000256" key="1">
    <source>
        <dbReference type="SAM" id="MobiDB-lite"/>
    </source>
</evidence>
<proteinExistence type="predicted"/>
<comment type="caution">
    <text evidence="2">The sequence shown here is derived from an EMBL/GenBank/DDBJ whole genome shotgun (WGS) entry which is preliminary data.</text>
</comment>
<keyword evidence="3" id="KW-1185">Reference proteome</keyword>
<evidence type="ECO:0000313" key="3">
    <source>
        <dbReference type="Proteomes" id="UP000597761"/>
    </source>
</evidence>
<organism evidence="2 3">
    <name type="scientific">Tersicoccus solisilvae</name>
    <dbReference type="NCBI Taxonomy" id="1882339"/>
    <lineage>
        <taxon>Bacteria</taxon>
        <taxon>Bacillati</taxon>
        <taxon>Actinomycetota</taxon>
        <taxon>Actinomycetes</taxon>
        <taxon>Micrococcales</taxon>
        <taxon>Micrococcaceae</taxon>
        <taxon>Tersicoccus</taxon>
    </lineage>
</organism>
<sequence length="107" mass="10755">MPGADPDARRARPSPAAAVTGLLPSAGVGGGVLGRGGARPGAPLSEPPFVTCGDILPSDVAAPYAVRRGPENAGEDDMVECGQRDVVRCRQTSLMTTAIDISASRAA</sequence>